<feature type="transmembrane region" description="Helical" evidence="5">
    <location>
        <begin position="351"/>
        <end position="367"/>
    </location>
</feature>
<dbReference type="AlphaFoldDB" id="A0A1X9LLM9"/>
<feature type="transmembrane region" description="Helical" evidence="5">
    <location>
        <begin position="321"/>
        <end position="339"/>
    </location>
</feature>
<dbReference type="InterPro" id="IPR007016">
    <property type="entry name" value="O-antigen_ligase-rel_domated"/>
</dbReference>
<dbReference type="GO" id="GO:0016020">
    <property type="term" value="C:membrane"/>
    <property type="evidence" value="ECO:0007669"/>
    <property type="project" value="UniProtKB-SubCell"/>
</dbReference>
<organism evidence="7 8">
    <name type="scientific">Cnuibacter physcomitrellae</name>
    <dbReference type="NCBI Taxonomy" id="1619308"/>
    <lineage>
        <taxon>Bacteria</taxon>
        <taxon>Bacillati</taxon>
        <taxon>Actinomycetota</taxon>
        <taxon>Actinomycetes</taxon>
        <taxon>Micrococcales</taxon>
        <taxon>Microbacteriaceae</taxon>
        <taxon>Cnuibacter</taxon>
    </lineage>
</organism>
<evidence type="ECO:0000256" key="5">
    <source>
        <dbReference type="SAM" id="Phobius"/>
    </source>
</evidence>
<feature type="domain" description="O-antigen ligase-related" evidence="6">
    <location>
        <begin position="192"/>
        <end position="330"/>
    </location>
</feature>
<dbReference type="EMBL" id="CP020715">
    <property type="protein sequence ID" value="ARJ06116.1"/>
    <property type="molecule type" value="Genomic_DNA"/>
</dbReference>
<keyword evidence="3 5" id="KW-1133">Transmembrane helix</keyword>
<feature type="transmembrane region" description="Helical" evidence="5">
    <location>
        <begin position="229"/>
        <end position="249"/>
    </location>
</feature>
<dbReference type="KEGG" id="cphy:B5808_13450"/>
<feature type="transmembrane region" description="Helical" evidence="5">
    <location>
        <begin position="29"/>
        <end position="47"/>
    </location>
</feature>
<proteinExistence type="predicted"/>
<keyword evidence="4 5" id="KW-0472">Membrane</keyword>
<dbReference type="Proteomes" id="UP000192775">
    <property type="component" value="Chromosome"/>
</dbReference>
<evidence type="ECO:0000256" key="3">
    <source>
        <dbReference type="ARBA" id="ARBA00022989"/>
    </source>
</evidence>
<feature type="transmembrane region" description="Helical" evidence="5">
    <location>
        <begin position="190"/>
        <end position="217"/>
    </location>
</feature>
<dbReference type="Pfam" id="PF04932">
    <property type="entry name" value="Wzy_C"/>
    <property type="match status" value="1"/>
</dbReference>
<dbReference type="PANTHER" id="PTHR37422">
    <property type="entry name" value="TEICHURONIC ACID BIOSYNTHESIS PROTEIN TUAE"/>
    <property type="match status" value="1"/>
</dbReference>
<name>A0A1X9LLM9_9MICO</name>
<feature type="transmembrane region" description="Helical" evidence="5">
    <location>
        <begin position="373"/>
        <end position="391"/>
    </location>
</feature>
<evidence type="ECO:0000256" key="2">
    <source>
        <dbReference type="ARBA" id="ARBA00022692"/>
    </source>
</evidence>
<evidence type="ECO:0000313" key="8">
    <source>
        <dbReference type="Proteomes" id="UP000192775"/>
    </source>
</evidence>
<feature type="transmembrane region" description="Helical" evidence="5">
    <location>
        <begin position="139"/>
        <end position="159"/>
    </location>
</feature>
<feature type="transmembrane region" description="Helical" evidence="5">
    <location>
        <begin position="110"/>
        <end position="127"/>
    </location>
</feature>
<keyword evidence="8" id="KW-1185">Reference proteome</keyword>
<evidence type="ECO:0000313" key="7">
    <source>
        <dbReference type="EMBL" id="ARJ06116.1"/>
    </source>
</evidence>
<accession>A0A1X9LLM9</accession>
<dbReference type="PANTHER" id="PTHR37422:SF13">
    <property type="entry name" value="LIPOPOLYSACCHARIDE BIOSYNTHESIS PROTEIN PA4999-RELATED"/>
    <property type="match status" value="1"/>
</dbReference>
<dbReference type="RefSeq" id="WP_085020254.1">
    <property type="nucleotide sequence ID" value="NZ_BMHD01000001.1"/>
</dbReference>
<evidence type="ECO:0000259" key="6">
    <source>
        <dbReference type="Pfam" id="PF04932"/>
    </source>
</evidence>
<protein>
    <recommendedName>
        <fullName evidence="6">O-antigen ligase-related domain-containing protein</fullName>
    </recommendedName>
</protein>
<evidence type="ECO:0000256" key="1">
    <source>
        <dbReference type="ARBA" id="ARBA00004141"/>
    </source>
</evidence>
<dbReference type="InterPro" id="IPR051533">
    <property type="entry name" value="WaaL-like"/>
</dbReference>
<evidence type="ECO:0000256" key="4">
    <source>
        <dbReference type="ARBA" id="ARBA00023136"/>
    </source>
</evidence>
<feature type="transmembrane region" description="Helical" evidence="5">
    <location>
        <begin position="80"/>
        <end position="98"/>
    </location>
</feature>
<keyword evidence="2 5" id="KW-0812">Transmembrane</keyword>
<gene>
    <name evidence="7" type="ORF">B5808_13450</name>
</gene>
<comment type="subcellular location">
    <subcellularLocation>
        <location evidence="1">Membrane</location>
        <topology evidence="1">Multi-pass membrane protein</topology>
    </subcellularLocation>
</comment>
<reference evidence="7 8" key="1">
    <citation type="submission" date="2017-04" db="EMBL/GenBank/DDBJ databases">
        <authorList>
            <person name="Afonso C.L."/>
            <person name="Miller P.J."/>
            <person name="Scott M.A."/>
            <person name="Spackman E."/>
            <person name="Goraichik I."/>
            <person name="Dimitrov K.M."/>
            <person name="Suarez D.L."/>
            <person name="Swayne D.E."/>
        </authorList>
    </citation>
    <scope>NUCLEOTIDE SEQUENCE [LARGE SCALE GENOMIC DNA]</scope>
    <source>
        <strain evidence="8">XA(T)</strain>
    </source>
</reference>
<sequence>MSLLALLWLALVSAPTLWSLGPISGSGILTIFTFVLLLVALPFTVALKAMSDNARTASDSWSDRNGNLQPLMKSRFGHPWLPLAFGLFVVAACARLALDFSVEGLQNVAVYSSFAIAAVVVASSSSLGSADLFLRLARVLASAVGVIALVTFLLDLHLYDARAFALEGLVLLSIVIPERSNNVLVRLAPYVLTAAIALSLSRTATVIAIGMLVFVVLRGKRRGKLIRAILLLLVAATSTVLLVTLYPPFRDRFLVGDNAVTYGGVAINTSGRTAIWDLLLRGVPDAPVFGHGPGAASATIIARYPQIGHPHNDYIRILFDFGWIGLALFVIGYCTIIFWTLRRAIAFRAPIHWSATIALLGVGLSGLTDNAFVYPFVMVPLGVLVGLSLAWPGTPSLSEAEVSQSESQSHTAQLSGR</sequence>
<dbReference type="STRING" id="1619308.B5808_13450"/>